<reference evidence="6 7" key="1">
    <citation type="submission" date="2022-04" db="EMBL/GenBank/DDBJ databases">
        <title>Leucobacter sp. isolated from rhizosphere of onion.</title>
        <authorList>
            <person name="Won M."/>
            <person name="Lee C.-M."/>
            <person name="Woen H.-Y."/>
            <person name="Kwon S.-W."/>
        </authorList>
    </citation>
    <scope>NUCLEOTIDE SEQUENCE [LARGE SCALE GENOMIC DNA]</scope>
    <source>
        <strain evidence="6 7">H25R-14</strain>
    </source>
</reference>
<evidence type="ECO:0000256" key="4">
    <source>
        <dbReference type="SAM" id="SignalP"/>
    </source>
</evidence>
<feature type="chain" id="PRO_5046014489" evidence="4">
    <location>
        <begin position="21"/>
        <end position="329"/>
    </location>
</feature>
<sequence>MKRFSRILGAVALTSAAALALSGCTSDSGSAGGGGDAGGSKGAVAMSFAGLDIQIWNDMLPFMETIVTDAGYEFVTDDPKWNAQTQVQDWESWIVRGDIKAIMGYPVQSDAMVAVTTQATDAGIPVLGYGSTWDGVEAAVVLDHEADGREAGEKAAEWIKETYGDEQVDVAFLGWPDTDLGRLRGQGMLDALEAANLNLNITEHKVLSLDDGYAAVQNQLNAVPNTKVWLAIANDPALGAYQALTDSGVSPTDETMLLANLDATDAELEIIQEEGSFWRFAYIAPARQLAEANAQMLVDAAEGKPVEDQTVPVTEVTSANAEDFLLANQ</sequence>
<evidence type="ECO:0000313" key="7">
    <source>
        <dbReference type="Proteomes" id="UP000831775"/>
    </source>
</evidence>
<dbReference type="SUPFAM" id="SSF53822">
    <property type="entry name" value="Periplasmic binding protein-like I"/>
    <property type="match status" value="1"/>
</dbReference>
<evidence type="ECO:0000256" key="3">
    <source>
        <dbReference type="ARBA" id="ARBA00022729"/>
    </source>
</evidence>
<gene>
    <name evidence="6" type="ORF">MUN76_13960</name>
</gene>
<feature type="signal peptide" evidence="4">
    <location>
        <begin position="1"/>
        <end position="20"/>
    </location>
</feature>
<dbReference type="CDD" id="cd01536">
    <property type="entry name" value="PBP1_ABC_sugar_binding-like"/>
    <property type="match status" value="1"/>
</dbReference>
<evidence type="ECO:0000313" key="6">
    <source>
        <dbReference type="EMBL" id="UOQ60127.1"/>
    </source>
</evidence>
<evidence type="ECO:0000259" key="5">
    <source>
        <dbReference type="Pfam" id="PF13407"/>
    </source>
</evidence>
<dbReference type="RefSeq" id="WP_244685500.1">
    <property type="nucleotide sequence ID" value="NZ_CP095043.1"/>
</dbReference>
<dbReference type="Pfam" id="PF13407">
    <property type="entry name" value="Peripla_BP_4"/>
    <property type="match status" value="1"/>
</dbReference>
<organism evidence="6 7">
    <name type="scientific">Leucobacter rhizosphaerae</name>
    <dbReference type="NCBI Taxonomy" id="2932245"/>
    <lineage>
        <taxon>Bacteria</taxon>
        <taxon>Bacillati</taxon>
        <taxon>Actinomycetota</taxon>
        <taxon>Actinomycetes</taxon>
        <taxon>Micrococcales</taxon>
        <taxon>Microbacteriaceae</taxon>
        <taxon>Leucobacter</taxon>
    </lineage>
</organism>
<dbReference type="InterPro" id="IPR025997">
    <property type="entry name" value="SBP_2_dom"/>
</dbReference>
<comment type="similarity">
    <text evidence="2">Belongs to the bacterial solute-binding protein 2 family.</text>
</comment>
<dbReference type="Proteomes" id="UP000831775">
    <property type="component" value="Chromosome"/>
</dbReference>
<dbReference type="InterPro" id="IPR028082">
    <property type="entry name" value="Peripla_BP_I"/>
</dbReference>
<proteinExistence type="inferred from homology"/>
<accession>A0ABY4FV24</accession>
<evidence type="ECO:0000256" key="2">
    <source>
        <dbReference type="ARBA" id="ARBA00007639"/>
    </source>
</evidence>
<keyword evidence="3 4" id="KW-0732">Signal</keyword>
<dbReference type="EMBL" id="CP095043">
    <property type="protein sequence ID" value="UOQ60127.1"/>
    <property type="molecule type" value="Genomic_DNA"/>
</dbReference>
<keyword evidence="7" id="KW-1185">Reference proteome</keyword>
<dbReference type="PROSITE" id="PS51257">
    <property type="entry name" value="PROKAR_LIPOPROTEIN"/>
    <property type="match status" value="1"/>
</dbReference>
<name>A0ABY4FV24_9MICO</name>
<evidence type="ECO:0000256" key="1">
    <source>
        <dbReference type="ARBA" id="ARBA00004196"/>
    </source>
</evidence>
<dbReference type="PANTHER" id="PTHR46847:SF1">
    <property type="entry name" value="D-ALLOSE-BINDING PERIPLASMIC PROTEIN-RELATED"/>
    <property type="match status" value="1"/>
</dbReference>
<dbReference type="Gene3D" id="3.40.50.2300">
    <property type="match status" value="2"/>
</dbReference>
<comment type="subcellular location">
    <subcellularLocation>
        <location evidence="1">Cell envelope</location>
    </subcellularLocation>
</comment>
<feature type="domain" description="Periplasmic binding protein" evidence="5">
    <location>
        <begin position="44"/>
        <end position="304"/>
    </location>
</feature>
<protein>
    <submittedName>
        <fullName evidence="6">Sugar ABC transporter substrate-binding protein</fullName>
    </submittedName>
</protein>
<dbReference type="PANTHER" id="PTHR46847">
    <property type="entry name" value="D-ALLOSE-BINDING PERIPLASMIC PROTEIN-RELATED"/>
    <property type="match status" value="1"/>
</dbReference>